<dbReference type="PROSITE" id="PS00136">
    <property type="entry name" value="SUBTILASE_ASP"/>
    <property type="match status" value="1"/>
</dbReference>
<dbReference type="SUPFAM" id="SSF52743">
    <property type="entry name" value="Subtilisin-like"/>
    <property type="match status" value="1"/>
</dbReference>
<dbReference type="EMBL" id="VTOW01000003">
    <property type="protein sequence ID" value="NKE71999.1"/>
    <property type="molecule type" value="Genomic_DNA"/>
</dbReference>
<gene>
    <name evidence="3" type="ORF">MNODULE_14720</name>
</gene>
<sequence length="223" mass="24491">MHAGAGQESTFDPVLKVCEDSECNTILATDDDSGPGSDAQLTFTFQTTVTFFIEVSEKMGRAGDFRLILYNDPTKRVPLGIGAKPLHDSGLEGEGVIVGVLDSGIDWCHDDFIDDTTGKSRIRFLWDQTLTPALSGEISVDVGTDGDAANDYGVEYTASQINAALNTDDCDQPDLRTGKSAAPTHLGTEPMWQESRRGMDQRRMDKRRLENTKELRQKPIWSS</sequence>
<evidence type="ECO:0000256" key="1">
    <source>
        <dbReference type="ARBA" id="ARBA00022801"/>
    </source>
</evidence>
<feature type="compositionally biased region" description="Basic and acidic residues" evidence="2">
    <location>
        <begin position="194"/>
        <end position="217"/>
    </location>
</feature>
<dbReference type="AlphaFoldDB" id="A0A7X6DRH6"/>
<dbReference type="InterPro" id="IPR036852">
    <property type="entry name" value="Peptidase_S8/S53_dom_sf"/>
</dbReference>
<dbReference type="Gene3D" id="3.40.50.200">
    <property type="entry name" value="Peptidase S8/S53 domain"/>
    <property type="match status" value="1"/>
</dbReference>
<dbReference type="Proteomes" id="UP000534783">
    <property type="component" value="Unassembled WGS sequence"/>
</dbReference>
<reference evidence="3 4" key="1">
    <citation type="journal article" date="2020" name="Nature">
        <title>Bacterial chemolithoautotrophy via manganese oxidation.</title>
        <authorList>
            <person name="Yu H."/>
            <person name="Leadbetter J.R."/>
        </authorList>
    </citation>
    <scope>NUCLEOTIDE SEQUENCE [LARGE SCALE GENOMIC DNA]</scope>
    <source>
        <strain evidence="3 4">Mn-1</strain>
    </source>
</reference>
<organism evidence="3 4">
    <name type="scientific">Candidatus Manganitrophus noduliformans</name>
    <dbReference type="NCBI Taxonomy" id="2606439"/>
    <lineage>
        <taxon>Bacteria</taxon>
        <taxon>Pseudomonadati</taxon>
        <taxon>Nitrospirota</taxon>
        <taxon>Nitrospiria</taxon>
        <taxon>Candidatus Troglogloeales</taxon>
        <taxon>Candidatus Manganitrophaceae</taxon>
        <taxon>Candidatus Manganitrophus</taxon>
    </lineage>
</organism>
<accession>A0A7X6DRH6</accession>
<keyword evidence="1" id="KW-0378">Hydrolase</keyword>
<comment type="caution">
    <text evidence="3">The sequence shown here is derived from an EMBL/GenBank/DDBJ whole genome shotgun (WGS) entry which is preliminary data.</text>
</comment>
<evidence type="ECO:0000256" key="2">
    <source>
        <dbReference type="SAM" id="MobiDB-lite"/>
    </source>
</evidence>
<evidence type="ECO:0000313" key="3">
    <source>
        <dbReference type="EMBL" id="NKE71999.1"/>
    </source>
</evidence>
<feature type="region of interest" description="Disordered" evidence="2">
    <location>
        <begin position="167"/>
        <end position="223"/>
    </location>
</feature>
<name>A0A7X6DRH6_9BACT</name>
<proteinExistence type="predicted"/>
<dbReference type="GO" id="GO:0006508">
    <property type="term" value="P:proteolysis"/>
    <property type="evidence" value="ECO:0007669"/>
    <property type="project" value="InterPro"/>
</dbReference>
<dbReference type="InterPro" id="IPR023827">
    <property type="entry name" value="Peptidase_S8_Asp-AS"/>
</dbReference>
<evidence type="ECO:0000313" key="4">
    <source>
        <dbReference type="Proteomes" id="UP000534783"/>
    </source>
</evidence>
<dbReference type="RefSeq" id="WP_168061272.1">
    <property type="nucleotide sequence ID" value="NZ_VTOW01000003.1"/>
</dbReference>
<keyword evidence="4" id="KW-1185">Reference proteome</keyword>
<evidence type="ECO:0008006" key="5">
    <source>
        <dbReference type="Google" id="ProtNLM"/>
    </source>
</evidence>
<protein>
    <recommendedName>
        <fullName evidence="5">Peptidase S8/S53 domain-containing protein</fullName>
    </recommendedName>
</protein>
<dbReference type="GO" id="GO:0004252">
    <property type="term" value="F:serine-type endopeptidase activity"/>
    <property type="evidence" value="ECO:0007669"/>
    <property type="project" value="InterPro"/>
</dbReference>